<dbReference type="Proteomes" id="UP000241649">
    <property type="component" value="Segment DNA A"/>
</dbReference>
<dbReference type="GeneID" id="37619771"/>
<proteinExistence type="inferred from homology"/>
<dbReference type="KEGG" id="vg:37619771"/>
<keyword evidence="5" id="KW-1185">Reference proteome</keyword>
<feature type="region of interest" description="Disordered" evidence="3">
    <location>
        <begin position="40"/>
        <end position="65"/>
    </location>
</feature>
<feature type="compositionally biased region" description="Low complexity" evidence="3">
    <location>
        <begin position="44"/>
        <end position="60"/>
    </location>
</feature>
<organism evidence="4 5">
    <name type="scientific">Whitefly-associated begomovirus 4</name>
    <dbReference type="NCBI Taxonomy" id="2169742"/>
    <lineage>
        <taxon>Viruses</taxon>
        <taxon>Monodnaviria</taxon>
        <taxon>Shotokuvirae</taxon>
        <taxon>Cressdnaviricota</taxon>
        <taxon>Repensiviricetes</taxon>
        <taxon>Geplafuvirales</taxon>
        <taxon>Geminiviridae</taxon>
        <taxon>Begomovirus</taxon>
        <taxon>Begomovirus bemisiaquarti</taxon>
    </lineage>
</organism>
<accession>A0A0P0IFE3</accession>
<name>A0A0P0IFE3_9GEMI</name>
<evidence type="ECO:0000256" key="3">
    <source>
        <dbReference type="SAM" id="MobiDB-lite"/>
    </source>
</evidence>
<dbReference type="InterPro" id="IPR002488">
    <property type="entry name" value="Gemini_C4"/>
</dbReference>
<keyword evidence="2" id="KW-0945">Host-virus interaction</keyword>
<comment type="similarity">
    <text evidence="1">Belongs to the geminiviridae protein AC4/C4 family.</text>
</comment>
<evidence type="ECO:0000313" key="5">
    <source>
        <dbReference type="Proteomes" id="UP000241649"/>
    </source>
</evidence>
<dbReference type="RefSeq" id="YP_009508342.1">
    <property type="nucleotide sequence ID" value="NC_038970.1"/>
</dbReference>
<dbReference type="Pfam" id="PF01492">
    <property type="entry name" value="Gemini_C4"/>
    <property type="match status" value="1"/>
</dbReference>
<sequence length="85" mass="9448">MGSLISTCSFSSRVNTNARITDSSTWSPHLDQHHFIPTYRELNPAPTSSPTSPRTVTQSTGESFKSTADLLEEANNLLMTHMRRP</sequence>
<evidence type="ECO:0000313" key="4">
    <source>
        <dbReference type="EMBL" id="ALK03460.1"/>
    </source>
</evidence>
<evidence type="ECO:0000256" key="2">
    <source>
        <dbReference type="ARBA" id="ARBA00022581"/>
    </source>
</evidence>
<protein>
    <submittedName>
        <fullName evidence="4">AC4</fullName>
    </submittedName>
</protein>
<evidence type="ECO:0000256" key="1">
    <source>
        <dbReference type="ARBA" id="ARBA00008996"/>
    </source>
</evidence>
<reference evidence="4 5" key="1">
    <citation type="journal article" date="2015" name="Viruses">
        <title>Vector-Enabled Metagenomic (VEM) Surveys Using Whiteflies (Aleyrodidae) Reveal Novel Begomovirus Species in the New and OldWorlds.</title>
        <authorList>
            <person name="Rosario K."/>
            <person name="Seah Y.M."/>
            <person name="Marr C."/>
            <person name="Varsani A."/>
            <person name="Kraberger S."/>
            <person name="Stainton D."/>
            <person name="Moriones E."/>
            <person name="Polston J.E."/>
            <person name="Duffy S."/>
            <person name="Breitbart M."/>
        </authorList>
    </citation>
    <scope>NUCLEOTIDE SEQUENCE [LARGE SCALE GENOMIC DNA]</scope>
    <source>
        <strain evidence="4">GtSq8</strain>
    </source>
</reference>
<dbReference type="EMBL" id="KT099128">
    <property type="protein sequence ID" value="ALK03460.1"/>
    <property type="molecule type" value="Genomic_DNA"/>
</dbReference>